<dbReference type="EMBL" id="JH711577">
    <property type="protein sequence ID" value="EIW81788.1"/>
    <property type="molecule type" value="Genomic_DNA"/>
</dbReference>
<feature type="region of interest" description="Disordered" evidence="1">
    <location>
        <begin position="515"/>
        <end position="538"/>
    </location>
</feature>
<proteinExistence type="predicted"/>
<dbReference type="KEGG" id="cput:CONPUDRAFT_72180"/>
<dbReference type="Proteomes" id="UP000053558">
    <property type="component" value="Unassembled WGS sequence"/>
</dbReference>
<protein>
    <submittedName>
        <fullName evidence="3">Uncharacterized protein</fullName>
    </submittedName>
</protein>
<keyword evidence="4" id="KW-1185">Reference proteome</keyword>
<evidence type="ECO:0000313" key="4">
    <source>
        <dbReference type="Proteomes" id="UP000053558"/>
    </source>
</evidence>
<dbReference type="OrthoDB" id="3258294at2759"/>
<organism evidence="3 4">
    <name type="scientific">Coniophora puteana (strain RWD-64-598)</name>
    <name type="common">Brown rot fungus</name>
    <dbReference type="NCBI Taxonomy" id="741705"/>
    <lineage>
        <taxon>Eukaryota</taxon>
        <taxon>Fungi</taxon>
        <taxon>Dikarya</taxon>
        <taxon>Basidiomycota</taxon>
        <taxon>Agaricomycotina</taxon>
        <taxon>Agaricomycetes</taxon>
        <taxon>Agaricomycetidae</taxon>
        <taxon>Boletales</taxon>
        <taxon>Coniophorineae</taxon>
        <taxon>Coniophoraceae</taxon>
        <taxon>Coniophora</taxon>
    </lineage>
</organism>
<feature type="transmembrane region" description="Helical" evidence="2">
    <location>
        <begin position="325"/>
        <end position="348"/>
    </location>
</feature>
<sequence>MYCGPGHHSVLFHNVRAAASFWTEVFGEQLHIDLQIFTSGRGIIDIHDLVEITCGLIKRGGSDPSSTRHAHRVNKLKKMADRHVKEYCYSPVKLARRPNSPFEYETLPPVTSSYRRSPRSPLNLALIDPGQYPSLGNAQARIIDGDDALLQFPGVLLHFLSDPSVPLFSCVLVDHHTSGHASLTLDDRPGKLPGTENEIPIELSGRLLGFEEFSLFHNGEFGCVAAARAGIPIRTSPSNCSYDTNYGTLSSLRSWSELKVSAVQSFDDEIRYIWNRYMGDAMMVLNILRKNFELVTVFGPIICVWSTQMIMQLRLYVMYNNSRKLLAFTLTLLLAEMAGMLVAVFVWLRSIAYTNRPLAPFISSWHMCAFTSSGRVLTAVYVPIFSYELMMFSLALFSVFKRLRVDVERWKINPLQATVRMLLRDSIIYFLACFTACAVATGMYLSLSTCTFGVQYESRQQGLGVNIYGTSVRRRRDRINTFRLIIRITTWTEGHSDATNLVTVLERQFHLGPKSVRDEDAQTNRASNRKIGASGSDGSGMPAFRREEFSDLDGEKRWIRPVRGVAKRKEAMRAEHVQPLSAKVARVRALIMDTARAAAATYCHGVL</sequence>
<evidence type="ECO:0000256" key="2">
    <source>
        <dbReference type="SAM" id="Phobius"/>
    </source>
</evidence>
<evidence type="ECO:0000313" key="3">
    <source>
        <dbReference type="EMBL" id="EIW81788.1"/>
    </source>
</evidence>
<evidence type="ECO:0000256" key="1">
    <source>
        <dbReference type="SAM" id="MobiDB-lite"/>
    </source>
</evidence>
<gene>
    <name evidence="3" type="ORF">CONPUDRAFT_72180</name>
</gene>
<name>A0A5M3MRK1_CONPW</name>
<feature type="transmembrane region" description="Helical" evidence="2">
    <location>
        <begin position="380"/>
        <end position="400"/>
    </location>
</feature>
<keyword evidence="2" id="KW-0812">Transmembrane</keyword>
<dbReference type="AlphaFoldDB" id="A0A5M3MRK1"/>
<dbReference type="RefSeq" id="XP_007767464.1">
    <property type="nucleotide sequence ID" value="XM_007769274.1"/>
</dbReference>
<dbReference type="GeneID" id="19209001"/>
<comment type="caution">
    <text evidence="3">The sequence shown here is derived from an EMBL/GenBank/DDBJ whole genome shotgun (WGS) entry which is preliminary data.</text>
</comment>
<feature type="transmembrane region" description="Helical" evidence="2">
    <location>
        <begin position="294"/>
        <end position="313"/>
    </location>
</feature>
<feature type="transmembrane region" description="Helical" evidence="2">
    <location>
        <begin position="427"/>
        <end position="447"/>
    </location>
</feature>
<keyword evidence="2" id="KW-0472">Membrane</keyword>
<reference evidence="4" key="1">
    <citation type="journal article" date="2012" name="Science">
        <title>The Paleozoic origin of enzymatic lignin decomposition reconstructed from 31 fungal genomes.</title>
        <authorList>
            <person name="Floudas D."/>
            <person name="Binder M."/>
            <person name="Riley R."/>
            <person name="Barry K."/>
            <person name="Blanchette R.A."/>
            <person name="Henrissat B."/>
            <person name="Martinez A.T."/>
            <person name="Otillar R."/>
            <person name="Spatafora J.W."/>
            <person name="Yadav J.S."/>
            <person name="Aerts A."/>
            <person name="Benoit I."/>
            <person name="Boyd A."/>
            <person name="Carlson A."/>
            <person name="Copeland A."/>
            <person name="Coutinho P.M."/>
            <person name="de Vries R.P."/>
            <person name="Ferreira P."/>
            <person name="Findley K."/>
            <person name="Foster B."/>
            <person name="Gaskell J."/>
            <person name="Glotzer D."/>
            <person name="Gorecki P."/>
            <person name="Heitman J."/>
            <person name="Hesse C."/>
            <person name="Hori C."/>
            <person name="Igarashi K."/>
            <person name="Jurgens J.A."/>
            <person name="Kallen N."/>
            <person name="Kersten P."/>
            <person name="Kohler A."/>
            <person name="Kuees U."/>
            <person name="Kumar T.K.A."/>
            <person name="Kuo A."/>
            <person name="LaButti K."/>
            <person name="Larrondo L.F."/>
            <person name="Lindquist E."/>
            <person name="Ling A."/>
            <person name="Lombard V."/>
            <person name="Lucas S."/>
            <person name="Lundell T."/>
            <person name="Martin R."/>
            <person name="McLaughlin D.J."/>
            <person name="Morgenstern I."/>
            <person name="Morin E."/>
            <person name="Murat C."/>
            <person name="Nagy L.G."/>
            <person name="Nolan M."/>
            <person name="Ohm R.A."/>
            <person name="Patyshakuliyeva A."/>
            <person name="Rokas A."/>
            <person name="Ruiz-Duenas F.J."/>
            <person name="Sabat G."/>
            <person name="Salamov A."/>
            <person name="Samejima M."/>
            <person name="Schmutz J."/>
            <person name="Slot J.C."/>
            <person name="St John F."/>
            <person name="Stenlid J."/>
            <person name="Sun H."/>
            <person name="Sun S."/>
            <person name="Syed K."/>
            <person name="Tsang A."/>
            <person name="Wiebenga A."/>
            <person name="Young D."/>
            <person name="Pisabarro A."/>
            <person name="Eastwood D.C."/>
            <person name="Martin F."/>
            <person name="Cullen D."/>
            <person name="Grigoriev I.V."/>
            <person name="Hibbett D.S."/>
        </authorList>
    </citation>
    <scope>NUCLEOTIDE SEQUENCE [LARGE SCALE GENOMIC DNA]</scope>
    <source>
        <strain evidence="4">RWD-64-598 SS2</strain>
    </source>
</reference>
<keyword evidence="2" id="KW-1133">Transmembrane helix</keyword>
<accession>A0A5M3MRK1</accession>